<feature type="transmembrane region" description="Helical" evidence="6">
    <location>
        <begin position="302"/>
        <end position="322"/>
    </location>
</feature>
<organism evidence="9 10">
    <name type="scientific">Angomonas deanei</name>
    <dbReference type="NCBI Taxonomy" id="59799"/>
    <lineage>
        <taxon>Eukaryota</taxon>
        <taxon>Discoba</taxon>
        <taxon>Euglenozoa</taxon>
        <taxon>Kinetoplastea</taxon>
        <taxon>Metakinetoplastina</taxon>
        <taxon>Trypanosomatida</taxon>
        <taxon>Trypanosomatidae</taxon>
        <taxon>Strigomonadinae</taxon>
        <taxon>Angomonas</taxon>
    </lineage>
</organism>
<name>A0A7G2CGS3_9TRYP</name>
<dbReference type="InterPro" id="IPR046791">
    <property type="entry name" value="Polycystin_dom"/>
</dbReference>
<dbReference type="Proteomes" id="UP000515908">
    <property type="component" value="Chromosome 11"/>
</dbReference>
<feature type="domain" description="Polycystin" evidence="8">
    <location>
        <begin position="69"/>
        <end position="179"/>
    </location>
</feature>
<accession>A0A7G2CGS3</accession>
<comment type="similarity">
    <text evidence="2">Belongs to the polycystin family.</text>
</comment>
<gene>
    <name evidence="9" type="ORF">ADEAN_000603400</name>
</gene>
<comment type="subcellular location">
    <subcellularLocation>
        <location evidence="1">Membrane</location>
        <topology evidence="1">Multi-pass membrane protein</topology>
    </subcellularLocation>
</comment>
<dbReference type="InterPro" id="IPR013122">
    <property type="entry name" value="PKD1_2_channel"/>
</dbReference>
<evidence type="ECO:0000256" key="3">
    <source>
        <dbReference type="ARBA" id="ARBA00022692"/>
    </source>
</evidence>
<proteinExistence type="inferred from homology"/>
<dbReference type="GO" id="GO:0016020">
    <property type="term" value="C:membrane"/>
    <property type="evidence" value="ECO:0007669"/>
    <property type="project" value="UniProtKB-SubCell"/>
</dbReference>
<evidence type="ECO:0000256" key="5">
    <source>
        <dbReference type="ARBA" id="ARBA00023136"/>
    </source>
</evidence>
<evidence type="ECO:0000313" key="10">
    <source>
        <dbReference type="Proteomes" id="UP000515908"/>
    </source>
</evidence>
<dbReference type="VEuPathDB" id="TriTrypDB:ADEAN_000603400"/>
<dbReference type="PANTHER" id="PTHR10877:SF194">
    <property type="entry name" value="LOCATION OF VULVA DEFECTIVE 1"/>
    <property type="match status" value="1"/>
</dbReference>
<evidence type="ECO:0000256" key="2">
    <source>
        <dbReference type="ARBA" id="ARBA00007200"/>
    </source>
</evidence>
<dbReference type="PANTHER" id="PTHR10877">
    <property type="entry name" value="POLYCYSTIN FAMILY MEMBER"/>
    <property type="match status" value="1"/>
</dbReference>
<evidence type="ECO:0000256" key="4">
    <source>
        <dbReference type="ARBA" id="ARBA00022989"/>
    </source>
</evidence>
<evidence type="ECO:0000259" key="8">
    <source>
        <dbReference type="Pfam" id="PF20519"/>
    </source>
</evidence>
<dbReference type="AlphaFoldDB" id="A0A7G2CGS3"/>
<dbReference type="Pfam" id="PF08016">
    <property type="entry name" value="PKD_channel"/>
    <property type="match status" value="1"/>
</dbReference>
<keyword evidence="5 6" id="KW-0472">Membrane</keyword>
<keyword evidence="3 6" id="KW-0812">Transmembrane</keyword>
<keyword evidence="10" id="KW-1185">Reference proteome</keyword>
<feature type="transmembrane region" description="Helical" evidence="6">
    <location>
        <begin position="357"/>
        <end position="374"/>
    </location>
</feature>
<dbReference type="InterPro" id="IPR051223">
    <property type="entry name" value="Polycystin"/>
</dbReference>
<dbReference type="GO" id="GO:0050982">
    <property type="term" value="P:detection of mechanical stimulus"/>
    <property type="evidence" value="ECO:0007669"/>
    <property type="project" value="TreeGrafter"/>
</dbReference>
<evidence type="ECO:0000256" key="6">
    <source>
        <dbReference type="SAM" id="Phobius"/>
    </source>
</evidence>
<evidence type="ECO:0000256" key="1">
    <source>
        <dbReference type="ARBA" id="ARBA00004141"/>
    </source>
</evidence>
<feature type="domain" description="Polycystin cation channel PKD1/PKD2" evidence="7">
    <location>
        <begin position="296"/>
        <end position="486"/>
    </location>
</feature>
<feature type="transmembrane region" description="Helical" evidence="6">
    <location>
        <begin position="460"/>
        <end position="481"/>
    </location>
</feature>
<sequence length="692" mass="79658">MFSFYFFDDPYLREGIIMSQALRTPLEKTSISRMKTFYRISDVKAVAEYEEYINEVLSPLLTSVDGRLGGNLLLGALRIRTQRVKQNSCYLIDTVIPRSVSSSITNCRGLYKPSAEDRGVEMRASLYNHSYWDYKSCEEMGGVSWSGLMANYHCGGYYFDVPFYTDANITQKRYIFKNEKWKLMPTKNFTQLLSLRFKAAYPLLDDSATRFVSTEFYVYNPAARLLGSVKVLSEVGSGGLWICSVVVNTFHYWTTDDSGRFAYTIAFLVVVSLLTVAQLHQLVSRILAGSMSFSTTSVFVSLYRLVVLFLLITSIVMTLVVMQRLRSTDFNLAEVTYSGEYPVFLEHLCEMSIQTHYINGFITILLFNNLVYYLRLFKWASNVVDTISRAASTLIGIVLLFSLSLTVFAMTAYVYLHRTVWEFRSVNRSFQTLFYLLIRQIDINVVFARVTNSQSQATKFILFAFVFVNASIILALFVGVLRVSFTVTRELESATPDMHYALQYIKAVMRHPKRWPRFVIQYVFGLGEAELLYQCGERLAHYRRVVYPVEVNKTELSTHILTQERFDEAIRVETKENDAYPKLSLWSQIRKGAALFPFPPGLQASLWRELRAEWENTKLSRQSQKIKDEVWWTSEGVQQTLESHIMLVKEFPRRLYDLEGRLYEVKNKLTAEEQTDIPGSISTSQSVSSGET</sequence>
<dbReference type="GO" id="GO:0005262">
    <property type="term" value="F:calcium channel activity"/>
    <property type="evidence" value="ECO:0007669"/>
    <property type="project" value="TreeGrafter"/>
</dbReference>
<dbReference type="Pfam" id="PF20519">
    <property type="entry name" value="Polycystin_dom"/>
    <property type="match status" value="1"/>
</dbReference>
<protein>
    <submittedName>
        <fullName evidence="9">Polycystin cation channel, putative</fullName>
    </submittedName>
</protein>
<evidence type="ECO:0000259" key="7">
    <source>
        <dbReference type="Pfam" id="PF08016"/>
    </source>
</evidence>
<feature type="transmembrane region" description="Helical" evidence="6">
    <location>
        <begin position="394"/>
        <end position="416"/>
    </location>
</feature>
<evidence type="ECO:0000313" key="9">
    <source>
        <dbReference type="EMBL" id="CAD2218545.1"/>
    </source>
</evidence>
<dbReference type="EMBL" id="LR877155">
    <property type="protein sequence ID" value="CAD2218545.1"/>
    <property type="molecule type" value="Genomic_DNA"/>
</dbReference>
<feature type="transmembrane region" description="Helical" evidence="6">
    <location>
        <begin position="261"/>
        <end position="282"/>
    </location>
</feature>
<reference evidence="9 10" key="1">
    <citation type="submission" date="2020-08" db="EMBL/GenBank/DDBJ databases">
        <authorList>
            <person name="Newling K."/>
            <person name="Davey J."/>
            <person name="Forrester S."/>
        </authorList>
    </citation>
    <scope>NUCLEOTIDE SEQUENCE [LARGE SCALE GENOMIC DNA]</scope>
    <source>
        <strain evidence="10">Crithidia deanei Carvalho (ATCC PRA-265)</strain>
    </source>
</reference>
<keyword evidence="4 6" id="KW-1133">Transmembrane helix</keyword>